<proteinExistence type="predicted"/>
<dbReference type="PIRSF" id="PIRSF018637">
    <property type="entry name" value="TrmK"/>
    <property type="match status" value="1"/>
</dbReference>
<dbReference type="RefSeq" id="WP_072965770.1">
    <property type="nucleotide sequence ID" value="NZ_FRAJ01000004.1"/>
</dbReference>
<dbReference type="SUPFAM" id="SSF53335">
    <property type="entry name" value="S-adenosyl-L-methionine-dependent methyltransferases"/>
    <property type="match status" value="1"/>
</dbReference>
<dbReference type="InterPro" id="IPR006901">
    <property type="entry name" value="TrmK"/>
</dbReference>
<organism evidence="1 2">
    <name type="scientific">Caminicella sporogenes DSM 14501</name>
    <dbReference type="NCBI Taxonomy" id="1121266"/>
    <lineage>
        <taxon>Bacteria</taxon>
        <taxon>Bacillati</taxon>
        <taxon>Bacillota</taxon>
        <taxon>Clostridia</taxon>
        <taxon>Peptostreptococcales</taxon>
        <taxon>Caminicellaceae</taxon>
        <taxon>Caminicella</taxon>
    </lineage>
</organism>
<dbReference type="GO" id="GO:0032259">
    <property type="term" value="P:methylation"/>
    <property type="evidence" value="ECO:0007669"/>
    <property type="project" value="UniProtKB-KW"/>
</dbReference>
<dbReference type="Proteomes" id="UP000184082">
    <property type="component" value="Unassembled WGS sequence"/>
</dbReference>
<keyword evidence="2" id="KW-1185">Reference proteome</keyword>
<gene>
    <name evidence="1" type="ORF">SAMN02745883_00454</name>
</gene>
<dbReference type="PANTHER" id="PTHR38451">
    <property type="entry name" value="TRNA (ADENINE(22)-N(1))-METHYLTRANSFERASE"/>
    <property type="match status" value="1"/>
</dbReference>
<dbReference type="Gene3D" id="3.40.50.150">
    <property type="entry name" value="Vaccinia Virus protein VP39"/>
    <property type="match status" value="1"/>
</dbReference>
<keyword evidence="1" id="KW-0489">Methyltransferase</keyword>
<dbReference type="InterPro" id="IPR029063">
    <property type="entry name" value="SAM-dependent_MTases_sf"/>
</dbReference>
<protein>
    <submittedName>
        <fullName evidence="1">tRNA (Adenine22-N1)-methyltransferase</fullName>
    </submittedName>
</protein>
<keyword evidence="1" id="KW-0808">Transferase</keyword>
<dbReference type="AlphaFoldDB" id="A0A1M6MAS2"/>
<dbReference type="GO" id="GO:0160105">
    <property type="term" value="F:tRNA (adenine(22)-N1)-methyltransferase activity"/>
    <property type="evidence" value="ECO:0007669"/>
    <property type="project" value="InterPro"/>
</dbReference>
<dbReference type="EMBL" id="FRAJ01000004">
    <property type="protein sequence ID" value="SHJ80413.1"/>
    <property type="molecule type" value="Genomic_DNA"/>
</dbReference>
<reference evidence="1 2" key="1">
    <citation type="submission" date="2016-11" db="EMBL/GenBank/DDBJ databases">
        <authorList>
            <person name="Jaros S."/>
            <person name="Januszkiewicz K."/>
            <person name="Wedrychowicz H."/>
        </authorList>
    </citation>
    <scope>NUCLEOTIDE SEQUENCE [LARGE SCALE GENOMIC DNA]</scope>
    <source>
        <strain evidence="1 2">DSM 14501</strain>
    </source>
</reference>
<sequence length="229" mass="26243">MKLSPRLQTIADLVPKDTVVGDIGTDHGYIPVYLVQNKITNKVIATDINKGPLDNAKKTIEMYNLSEFIETRLGSGLKPFKCNEIQTAIIAGMGGLLIGKILEESFDIAKTIDTLILQPMVAQDELRKWLMENGFNITYEKLARENEKMYEILVVTKGKMNMEDEIYFEVGKKLIESKDPLLKDFIDMKIKKYNQILKMVEKENSINAKSKMAECREKIKKFEELKRCL</sequence>
<accession>A0A1M6MAS2</accession>
<dbReference type="PANTHER" id="PTHR38451:SF1">
    <property type="entry name" value="TRNA (ADENINE(22)-N(1))-METHYLTRANSFERASE"/>
    <property type="match status" value="1"/>
</dbReference>
<dbReference type="Pfam" id="PF12847">
    <property type="entry name" value="Methyltransf_18"/>
    <property type="match status" value="1"/>
</dbReference>
<evidence type="ECO:0000313" key="1">
    <source>
        <dbReference type="EMBL" id="SHJ80413.1"/>
    </source>
</evidence>
<evidence type="ECO:0000313" key="2">
    <source>
        <dbReference type="Proteomes" id="UP000184082"/>
    </source>
</evidence>
<name>A0A1M6MAS2_9FIRM</name>
<dbReference type="STRING" id="1121266.SAMN02745883_00454"/>